<sequence length="137" mass="14922">MPRRRDRPRLGACLDPGGHHVAAWRHPSAQADAGSNAAHDRQIARTAEAAKFDPVFLADGVSIRGDDLDALSRTANRYAGPVEPPTLPGDRDGFAARVVPERQRRGLFREDYEGPTLRENLGLPRPVGRGSVPDDEP</sequence>
<dbReference type="RefSeq" id="WP_209651231.1">
    <property type="nucleotide sequence ID" value="NZ_JBEPNV010000002.1"/>
</dbReference>
<keyword evidence="7" id="KW-1185">Reference proteome</keyword>
<reference evidence="6 7" key="1">
    <citation type="submission" date="2024-06" db="EMBL/GenBank/DDBJ databases">
        <title>Genomics of switchgrass bacterial isolates.</title>
        <authorList>
            <person name="Shade A."/>
        </authorList>
    </citation>
    <scope>NUCLEOTIDE SEQUENCE [LARGE SCALE GENOMIC DNA]</scope>
    <source>
        <strain evidence="6 7">PvP084</strain>
    </source>
</reference>
<dbReference type="PANTHER" id="PTHR30011">
    <property type="entry name" value="ALKANESULFONATE MONOOXYGENASE-RELATED"/>
    <property type="match status" value="1"/>
</dbReference>
<evidence type="ECO:0000313" key="6">
    <source>
        <dbReference type="EMBL" id="MET3869308.1"/>
    </source>
</evidence>
<evidence type="ECO:0000256" key="1">
    <source>
        <dbReference type="ARBA" id="ARBA00022630"/>
    </source>
</evidence>
<gene>
    <name evidence="6" type="ORF">ABIC20_006686</name>
</gene>
<evidence type="ECO:0000256" key="4">
    <source>
        <dbReference type="ARBA" id="ARBA00023033"/>
    </source>
</evidence>
<dbReference type="InterPro" id="IPR051260">
    <property type="entry name" value="Diverse_substr_monoxygenases"/>
</dbReference>
<evidence type="ECO:0000256" key="5">
    <source>
        <dbReference type="SAM" id="MobiDB-lite"/>
    </source>
</evidence>
<evidence type="ECO:0000313" key="7">
    <source>
        <dbReference type="Proteomes" id="UP001549119"/>
    </source>
</evidence>
<protein>
    <submittedName>
        <fullName evidence="6">Alkanesulfonate monooxygenase SsuD/methylene tetrahydromethanopterin reductase-like flavin-dependent oxidoreductase (Luciferase family)</fullName>
    </submittedName>
</protein>
<evidence type="ECO:0000256" key="3">
    <source>
        <dbReference type="ARBA" id="ARBA00023002"/>
    </source>
</evidence>
<dbReference type="InterPro" id="IPR036661">
    <property type="entry name" value="Luciferase-like_sf"/>
</dbReference>
<comment type="caution">
    <text evidence="6">The sequence shown here is derived from an EMBL/GenBank/DDBJ whole genome shotgun (WGS) entry which is preliminary data.</text>
</comment>
<keyword evidence="3" id="KW-0560">Oxidoreductase</keyword>
<name>A0ABV2NS17_9HYPH</name>
<dbReference type="SUPFAM" id="SSF51679">
    <property type="entry name" value="Bacterial luciferase-like"/>
    <property type="match status" value="2"/>
</dbReference>
<dbReference type="PANTHER" id="PTHR30011:SF16">
    <property type="entry name" value="C2H2 FINGER DOMAIN TRANSCRIPTION FACTOR (EUROFUNG)-RELATED"/>
    <property type="match status" value="1"/>
</dbReference>
<evidence type="ECO:0000256" key="2">
    <source>
        <dbReference type="ARBA" id="ARBA00022643"/>
    </source>
</evidence>
<dbReference type="EMBL" id="JBEPNW010000003">
    <property type="protein sequence ID" value="MET3869308.1"/>
    <property type="molecule type" value="Genomic_DNA"/>
</dbReference>
<dbReference type="Proteomes" id="UP001549119">
    <property type="component" value="Unassembled WGS sequence"/>
</dbReference>
<keyword evidence="2" id="KW-0288">FMN</keyword>
<keyword evidence="1" id="KW-0285">Flavoprotein</keyword>
<organism evidence="6 7">
    <name type="scientific">Methylobacterium radiotolerans</name>
    <dbReference type="NCBI Taxonomy" id="31998"/>
    <lineage>
        <taxon>Bacteria</taxon>
        <taxon>Pseudomonadati</taxon>
        <taxon>Pseudomonadota</taxon>
        <taxon>Alphaproteobacteria</taxon>
        <taxon>Hyphomicrobiales</taxon>
        <taxon>Methylobacteriaceae</taxon>
        <taxon>Methylobacterium</taxon>
    </lineage>
</organism>
<keyword evidence="4" id="KW-0503">Monooxygenase</keyword>
<proteinExistence type="predicted"/>
<accession>A0ABV2NS17</accession>
<dbReference type="Gene3D" id="3.20.20.30">
    <property type="entry name" value="Luciferase-like domain"/>
    <property type="match status" value="2"/>
</dbReference>
<feature type="region of interest" description="Disordered" evidence="5">
    <location>
        <begin position="106"/>
        <end position="137"/>
    </location>
</feature>